<dbReference type="SMART" id="SM00435">
    <property type="entry name" value="TOPEUc"/>
    <property type="match status" value="1"/>
</dbReference>
<dbReference type="InterPro" id="IPR013499">
    <property type="entry name" value="TopoI_euk"/>
</dbReference>
<reference evidence="2 3" key="1">
    <citation type="submission" date="2019-01" db="EMBL/GenBank/DDBJ databases">
        <title>Draft Genome and Complete Hox-Cluster Characterization of the Sterlet Sturgeon (Acipenser ruthenus).</title>
        <authorList>
            <person name="Wei Q."/>
        </authorList>
    </citation>
    <scope>NUCLEOTIDE SEQUENCE [LARGE SCALE GENOMIC DNA]</scope>
    <source>
        <strain evidence="2">WHYD16114868_AA</strain>
        <tissue evidence="2">Blood</tissue>
    </source>
</reference>
<dbReference type="Gene3D" id="2.170.11.10">
    <property type="entry name" value="DNA Topoisomerase I, domain 2"/>
    <property type="match status" value="1"/>
</dbReference>
<gene>
    <name evidence="2" type="ORF">EOD39_11775</name>
</gene>
<protein>
    <submittedName>
        <fullName evidence="2">DNA topoisomerase 1</fullName>
    </submittedName>
</protein>
<dbReference type="GO" id="GO:0006265">
    <property type="term" value="P:DNA topological change"/>
    <property type="evidence" value="ECO:0007669"/>
    <property type="project" value="InterPro"/>
</dbReference>
<dbReference type="GO" id="GO:0005694">
    <property type="term" value="C:chromosome"/>
    <property type="evidence" value="ECO:0007669"/>
    <property type="project" value="InterPro"/>
</dbReference>
<feature type="non-terminal residue" evidence="2">
    <location>
        <position position="1"/>
    </location>
</feature>
<dbReference type="InterPro" id="IPR014711">
    <property type="entry name" value="TopoI_cat_a-hlx-sub_euk"/>
</dbReference>
<sequence length="210" mass="25091">WEEEKYEDGKPMTLSLAAEEVAGFFAHMLDHEYTTKEVFRNNFFTHWRKNQERIWNFKIEISSGALPRERRPSQTGQAEEDDFIITCNRDSKIPKPPFGHKWKEVCFFPQYSDTWLASWTENVQGSCKYIMRNANSKLKVEHKKLYPELDGQQHVVEFNILGKDSIRYYKVPVKKSVFKNLNLFMENKQGDDDLFDRLNVENRLSWLRRN</sequence>
<dbReference type="GO" id="GO:0007059">
    <property type="term" value="P:chromosome segregation"/>
    <property type="evidence" value="ECO:0007669"/>
    <property type="project" value="TreeGrafter"/>
</dbReference>
<dbReference type="InterPro" id="IPR013500">
    <property type="entry name" value="TopoI_cat_euk"/>
</dbReference>
<dbReference type="Proteomes" id="UP000289886">
    <property type="component" value="Unassembled WGS sequence"/>
</dbReference>
<dbReference type="SUPFAM" id="SSF56741">
    <property type="entry name" value="Eukaryotic DNA topoisomerase I, N-terminal DNA-binding fragment"/>
    <property type="match status" value="1"/>
</dbReference>
<evidence type="ECO:0000259" key="1">
    <source>
        <dbReference type="SMART" id="SM00435"/>
    </source>
</evidence>
<dbReference type="PANTHER" id="PTHR10290:SF3">
    <property type="entry name" value="DNA TOPOISOMERASE 1"/>
    <property type="match status" value="1"/>
</dbReference>
<dbReference type="GO" id="GO:0003917">
    <property type="term" value="F:DNA topoisomerase type I (single strand cut, ATP-independent) activity"/>
    <property type="evidence" value="ECO:0007669"/>
    <property type="project" value="InterPro"/>
</dbReference>
<accession>A0A662YTW4</accession>
<evidence type="ECO:0000313" key="3">
    <source>
        <dbReference type="Proteomes" id="UP000289886"/>
    </source>
</evidence>
<organism evidence="2 3">
    <name type="scientific">Acipenser ruthenus</name>
    <name type="common">Sterlet sturgeon</name>
    <dbReference type="NCBI Taxonomy" id="7906"/>
    <lineage>
        <taxon>Eukaryota</taxon>
        <taxon>Metazoa</taxon>
        <taxon>Chordata</taxon>
        <taxon>Craniata</taxon>
        <taxon>Vertebrata</taxon>
        <taxon>Euteleostomi</taxon>
        <taxon>Actinopterygii</taxon>
        <taxon>Chondrostei</taxon>
        <taxon>Acipenseriformes</taxon>
        <taxon>Acipenseridae</taxon>
        <taxon>Acipenser</taxon>
    </lineage>
</organism>
<dbReference type="Gene3D" id="3.90.15.10">
    <property type="entry name" value="Topoisomerase I, Chain A, domain 3"/>
    <property type="match status" value="1"/>
</dbReference>
<dbReference type="InterPro" id="IPR011010">
    <property type="entry name" value="DNA_brk_join_enz"/>
</dbReference>
<proteinExistence type="predicted"/>
<dbReference type="GO" id="GO:0006260">
    <property type="term" value="P:DNA replication"/>
    <property type="evidence" value="ECO:0007669"/>
    <property type="project" value="TreeGrafter"/>
</dbReference>
<dbReference type="GO" id="GO:0005730">
    <property type="term" value="C:nucleolus"/>
    <property type="evidence" value="ECO:0007669"/>
    <property type="project" value="TreeGrafter"/>
</dbReference>
<evidence type="ECO:0000313" key="2">
    <source>
        <dbReference type="EMBL" id="RXM99311.1"/>
    </source>
</evidence>
<dbReference type="InterPro" id="IPR013030">
    <property type="entry name" value="DNA_topo_DNA_db_N_dom2"/>
</dbReference>
<keyword evidence="2" id="KW-0413">Isomerase</keyword>
<dbReference type="PANTHER" id="PTHR10290">
    <property type="entry name" value="DNA TOPOISOMERASE I"/>
    <property type="match status" value="1"/>
</dbReference>
<feature type="domain" description="DNA topoisomerase I eukaryotic-type" evidence="1">
    <location>
        <begin position="75"/>
        <end position="208"/>
    </location>
</feature>
<dbReference type="InterPro" id="IPR008336">
    <property type="entry name" value="TopoI_DNA-bd_euk"/>
</dbReference>
<dbReference type="Pfam" id="PF02919">
    <property type="entry name" value="Topoisom_I_N"/>
    <property type="match status" value="2"/>
</dbReference>
<name>A0A662YTW4_ACIRT</name>
<dbReference type="InterPro" id="IPR051062">
    <property type="entry name" value="Topoisomerase_IB"/>
</dbReference>
<keyword evidence="3" id="KW-1185">Reference proteome</keyword>
<dbReference type="AlphaFoldDB" id="A0A662YTW4"/>
<dbReference type="EMBL" id="SCEB01000416">
    <property type="protein sequence ID" value="RXM99311.1"/>
    <property type="molecule type" value="Genomic_DNA"/>
</dbReference>
<dbReference type="SUPFAM" id="SSF56349">
    <property type="entry name" value="DNA breaking-rejoining enzymes"/>
    <property type="match status" value="1"/>
</dbReference>
<comment type="caution">
    <text evidence="2">The sequence shown here is derived from an EMBL/GenBank/DDBJ whole genome shotgun (WGS) entry which is preliminary data.</text>
</comment>
<dbReference type="Pfam" id="PF01028">
    <property type="entry name" value="Topoisom_I"/>
    <property type="match status" value="1"/>
</dbReference>
<dbReference type="InterPro" id="IPR036202">
    <property type="entry name" value="TopoI_DNA-bd_euk_N_sf"/>
</dbReference>
<dbReference type="GO" id="GO:0003677">
    <property type="term" value="F:DNA binding"/>
    <property type="evidence" value="ECO:0007669"/>
    <property type="project" value="InterPro"/>
</dbReference>